<reference evidence="3" key="1">
    <citation type="submission" date="2017-06" db="EMBL/GenBank/DDBJ databases">
        <title>Herbaspirillum phytohormonus sp. nov., isolated from the root nodule of Robinia pseudoacacia in lead-zinc mine.</title>
        <authorList>
            <person name="Fan M."/>
            <person name="Lin Y."/>
        </authorList>
    </citation>
    <scope>NUCLEOTIDE SEQUENCE [LARGE SCALE GENOMIC DNA]</scope>
    <source>
        <strain evidence="3">SC-089</strain>
    </source>
</reference>
<dbReference type="InterPro" id="IPR006680">
    <property type="entry name" value="Amidohydro-rel"/>
</dbReference>
<evidence type="ECO:0000313" key="3">
    <source>
        <dbReference type="Proteomes" id="UP000214603"/>
    </source>
</evidence>
<dbReference type="Proteomes" id="UP000214603">
    <property type="component" value="Unassembled WGS sequence"/>
</dbReference>
<organism evidence="2 3">
    <name type="scientific">Candidimonas nitroreducens</name>
    <dbReference type="NCBI Taxonomy" id="683354"/>
    <lineage>
        <taxon>Bacteria</taxon>
        <taxon>Pseudomonadati</taxon>
        <taxon>Pseudomonadota</taxon>
        <taxon>Betaproteobacteria</taxon>
        <taxon>Burkholderiales</taxon>
        <taxon>Alcaligenaceae</taxon>
        <taxon>Candidimonas</taxon>
    </lineage>
</organism>
<dbReference type="GO" id="GO:0016787">
    <property type="term" value="F:hydrolase activity"/>
    <property type="evidence" value="ECO:0007669"/>
    <property type="project" value="InterPro"/>
</dbReference>
<dbReference type="AlphaFoldDB" id="A0A225MQU5"/>
<dbReference type="InterPro" id="IPR052358">
    <property type="entry name" value="Aro_Compnd_Degr_Hydrolases"/>
</dbReference>
<keyword evidence="3" id="KW-1185">Reference proteome</keyword>
<dbReference type="PANTHER" id="PTHR35563">
    <property type="entry name" value="BARREL METAL-DEPENDENT HYDROLASE, PUTATIVE (AFU_ORTHOLOGUE AFUA_1G16240)-RELATED"/>
    <property type="match status" value="1"/>
</dbReference>
<accession>A0A225MQU5</accession>
<dbReference type="Gene3D" id="3.20.20.140">
    <property type="entry name" value="Metal-dependent hydrolases"/>
    <property type="match status" value="1"/>
</dbReference>
<dbReference type="Pfam" id="PF04909">
    <property type="entry name" value="Amidohydro_2"/>
    <property type="match status" value="1"/>
</dbReference>
<comment type="caution">
    <text evidence="2">The sequence shown here is derived from an EMBL/GenBank/DDBJ whole genome shotgun (WGS) entry which is preliminary data.</text>
</comment>
<evidence type="ECO:0000259" key="1">
    <source>
        <dbReference type="Pfam" id="PF04909"/>
    </source>
</evidence>
<dbReference type="InterPro" id="IPR032466">
    <property type="entry name" value="Metal_Hydrolase"/>
</dbReference>
<sequence>MIVRRPDIPGPVAPTRRPALRLPSGATDCHAHVFGPQDRYPLLGDTHFVPRETPWSDYSAMLRSIGCERAVLVQPSVYGTDNTAIEDALSSSGDIALRAVAVVETDVTERELERLHGLGFRGVRINVAAGTRGLTLNDASPLAERIRGFGWHLQVYADFHRNPEVGDLLAALPVPVVVDHFGRVPAQSGAGSPGFRALLRFMARDDSWVKLSAPYFISAAMPGYTDVAGLAEALVRSAPDRVLWGTDWPHASAREKMQADADLVDLLATWIPDEQARYRLLVGNPARLYGFP</sequence>
<dbReference type="SUPFAM" id="SSF51556">
    <property type="entry name" value="Metallo-dependent hydrolases"/>
    <property type="match status" value="1"/>
</dbReference>
<evidence type="ECO:0000313" key="2">
    <source>
        <dbReference type="EMBL" id="OWT63616.1"/>
    </source>
</evidence>
<name>A0A225MQU5_9BURK</name>
<dbReference type="PANTHER" id="PTHR35563:SF2">
    <property type="entry name" value="BARREL METAL-DEPENDENT HYDROLASE, PUTATIVE (AFU_ORTHOLOGUE AFUA_1G16240)-RELATED"/>
    <property type="match status" value="1"/>
</dbReference>
<feature type="domain" description="Amidohydrolase-related" evidence="1">
    <location>
        <begin position="28"/>
        <end position="291"/>
    </location>
</feature>
<gene>
    <name evidence="2" type="ORF">CEY11_04635</name>
</gene>
<proteinExistence type="predicted"/>
<dbReference type="EMBL" id="NJIH01000003">
    <property type="protein sequence ID" value="OWT63616.1"/>
    <property type="molecule type" value="Genomic_DNA"/>
</dbReference>
<protein>
    <submittedName>
        <fullName evidence="2">GntR family transcriptional regulator</fullName>
    </submittedName>
</protein>